<dbReference type="InterPro" id="IPR035940">
    <property type="entry name" value="CAP_sf"/>
</dbReference>
<accession>A0ABT5FHI4</accession>
<name>A0ABT5FHI4_9GAMM</name>
<sequence>MTFITSLQLQSKPVEDCGNNEKAQQLYTLIVNDKDQNRTRIRCNPLLTRLAMEKAKKMQEFGLVQHNLGGSPNAHLSNGGYQLPDYYGVQFHANQVEAVAGGYETAAQVWEAFKNSSAHRSHLLGEHEFYLEQDEIGVGFIREWHSPHVEYWVVYLTKGYSPNQSIFDGRDDLPNKSNLVIQK</sequence>
<dbReference type="EMBL" id="JAQOMS010000002">
    <property type="protein sequence ID" value="MDC2890641.1"/>
    <property type="molecule type" value="Genomic_DNA"/>
</dbReference>
<evidence type="ECO:0000313" key="1">
    <source>
        <dbReference type="EMBL" id="MDC2890641.1"/>
    </source>
</evidence>
<gene>
    <name evidence="1" type="ORF">PN838_20220</name>
</gene>
<dbReference type="RefSeq" id="WP_272181776.1">
    <property type="nucleotide sequence ID" value="NZ_JAQOMS010000002.1"/>
</dbReference>
<dbReference type="Gene3D" id="3.40.33.10">
    <property type="entry name" value="CAP"/>
    <property type="match status" value="1"/>
</dbReference>
<dbReference type="Proteomes" id="UP001528411">
    <property type="component" value="Unassembled WGS sequence"/>
</dbReference>
<protein>
    <submittedName>
        <fullName evidence="1">CAP domain-containing protein</fullName>
    </submittedName>
</protein>
<organism evidence="1 2">
    <name type="scientific">Psychrosphaera algicola</name>
    <dbReference type="NCBI Taxonomy" id="3023714"/>
    <lineage>
        <taxon>Bacteria</taxon>
        <taxon>Pseudomonadati</taxon>
        <taxon>Pseudomonadota</taxon>
        <taxon>Gammaproteobacteria</taxon>
        <taxon>Alteromonadales</taxon>
        <taxon>Pseudoalteromonadaceae</taxon>
        <taxon>Psychrosphaera</taxon>
    </lineage>
</organism>
<evidence type="ECO:0000313" key="2">
    <source>
        <dbReference type="Proteomes" id="UP001528411"/>
    </source>
</evidence>
<comment type="caution">
    <text evidence="1">The sequence shown here is derived from an EMBL/GenBank/DDBJ whole genome shotgun (WGS) entry which is preliminary data.</text>
</comment>
<reference evidence="1 2" key="1">
    <citation type="submission" date="2023-01" db="EMBL/GenBank/DDBJ databases">
        <title>Psychrosphaera sp. nov., isolated from marine algae.</title>
        <authorList>
            <person name="Bayburt H."/>
            <person name="Choi B.J."/>
            <person name="Kim J.M."/>
            <person name="Choi D.G."/>
            <person name="Jeon C.O."/>
        </authorList>
    </citation>
    <scope>NUCLEOTIDE SEQUENCE [LARGE SCALE GENOMIC DNA]</scope>
    <source>
        <strain evidence="1 2">G1-22</strain>
    </source>
</reference>
<proteinExistence type="predicted"/>
<keyword evidence="2" id="KW-1185">Reference proteome</keyword>